<name>A0ABS6HL29_MYCGD</name>
<dbReference type="RefSeq" id="WP_073678676.1">
    <property type="nucleotide sequence ID" value="NZ_JAHBOJ010000009.1"/>
</dbReference>
<dbReference type="InterPro" id="IPR028082">
    <property type="entry name" value="Peripla_BP_I"/>
</dbReference>
<sequence length="342" mass="35501">MGTLDDVARAAGVSKSVASRALTGDARARMSEATRARILAAAAELDYVPNARARALRQSRSGAIGLIVPDVNNAVFADMLAGVQQATARHGTDVLLGQVDPPPEGAHQLSRLVREGRVDGLLIQRREDFDDAMLAAVLHSGVPAITVNSRLPGRTGSVILEDQRGAALATEHLIGLGHQRIAFISGTHAHDTARRRKSGHLTAMADAGLTPDPAWAIDAGWESDAGARALAALHRNVGLGKPSGPTAVVVASVNAAVGALFTALRLGLRVPHDLSIVGINTTWVSSTVYPAITTVKLPLHRLGELAATMLLDHLGGAPLTDVVVDDPAPELLVLETTAPPGA</sequence>
<dbReference type="Gene3D" id="3.40.50.2300">
    <property type="match status" value="2"/>
</dbReference>
<dbReference type="CDD" id="cd01392">
    <property type="entry name" value="HTH_LacI"/>
    <property type="match status" value="1"/>
</dbReference>
<evidence type="ECO:0000256" key="3">
    <source>
        <dbReference type="ARBA" id="ARBA00023163"/>
    </source>
</evidence>
<keyword evidence="6" id="KW-1185">Reference proteome</keyword>
<dbReference type="CDD" id="cd06267">
    <property type="entry name" value="PBP1_LacI_sugar_binding-like"/>
    <property type="match status" value="1"/>
</dbReference>
<dbReference type="SUPFAM" id="SSF53822">
    <property type="entry name" value="Periplasmic binding protein-like I"/>
    <property type="match status" value="1"/>
</dbReference>
<dbReference type="Gene3D" id="1.10.260.40">
    <property type="entry name" value="lambda repressor-like DNA-binding domains"/>
    <property type="match status" value="1"/>
</dbReference>
<evidence type="ECO:0000256" key="1">
    <source>
        <dbReference type="ARBA" id="ARBA00023015"/>
    </source>
</evidence>
<dbReference type="Proteomes" id="UP000696413">
    <property type="component" value="Unassembled WGS sequence"/>
</dbReference>
<dbReference type="InterPro" id="IPR046335">
    <property type="entry name" value="LacI/GalR-like_sensor"/>
</dbReference>
<gene>
    <name evidence="5" type="ORF">KL859_09085</name>
</gene>
<dbReference type="EMBL" id="JAHBOM010000006">
    <property type="protein sequence ID" value="MBU8823031.1"/>
    <property type="molecule type" value="Genomic_DNA"/>
</dbReference>
<accession>A0ABS6HL29</accession>
<dbReference type="PROSITE" id="PS50932">
    <property type="entry name" value="HTH_LACI_2"/>
    <property type="match status" value="1"/>
</dbReference>
<dbReference type="InterPro" id="IPR000843">
    <property type="entry name" value="HTH_LacI"/>
</dbReference>
<proteinExistence type="predicted"/>
<keyword evidence="2" id="KW-0238">DNA-binding</keyword>
<comment type="caution">
    <text evidence="5">The sequence shown here is derived from an EMBL/GenBank/DDBJ whole genome shotgun (WGS) entry which is preliminary data.</text>
</comment>
<protein>
    <submittedName>
        <fullName evidence="5">LacI family transcriptional regulator</fullName>
    </submittedName>
</protein>
<keyword evidence="3" id="KW-0804">Transcription</keyword>
<keyword evidence="1" id="KW-0805">Transcription regulation</keyword>
<dbReference type="InterPro" id="IPR010982">
    <property type="entry name" value="Lambda_DNA-bd_dom_sf"/>
</dbReference>
<dbReference type="Pfam" id="PF13377">
    <property type="entry name" value="Peripla_BP_3"/>
    <property type="match status" value="1"/>
</dbReference>
<dbReference type="SUPFAM" id="SSF47413">
    <property type="entry name" value="lambda repressor-like DNA-binding domains"/>
    <property type="match status" value="1"/>
</dbReference>
<reference evidence="5 6" key="1">
    <citation type="submission" date="2021-05" db="EMBL/GenBank/DDBJ databases">
        <title>Draft Genome Sequences of Clinical Respiratory Isolates of Mycobacterium goodii Recovered in Ireland.</title>
        <authorList>
            <person name="Flanagan P.R."/>
            <person name="Mok S."/>
            <person name="Roycroft E."/>
            <person name="Rogers T.R."/>
            <person name="Fitzgibbon M."/>
        </authorList>
    </citation>
    <scope>NUCLEOTIDE SEQUENCE [LARGE SCALE GENOMIC DNA]</scope>
    <source>
        <strain evidence="5 6">14IE55</strain>
    </source>
</reference>
<evidence type="ECO:0000259" key="4">
    <source>
        <dbReference type="PROSITE" id="PS50932"/>
    </source>
</evidence>
<evidence type="ECO:0000313" key="6">
    <source>
        <dbReference type="Proteomes" id="UP000696413"/>
    </source>
</evidence>
<evidence type="ECO:0000256" key="2">
    <source>
        <dbReference type="ARBA" id="ARBA00023125"/>
    </source>
</evidence>
<dbReference type="Pfam" id="PF00356">
    <property type="entry name" value="LacI"/>
    <property type="match status" value="1"/>
</dbReference>
<feature type="domain" description="HTH lacI-type" evidence="4">
    <location>
        <begin position="3"/>
        <end position="58"/>
    </location>
</feature>
<dbReference type="PANTHER" id="PTHR30146:SF109">
    <property type="entry name" value="HTH-TYPE TRANSCRIPTIONAL REGULATOR GALS"/>
    <property type="match status" value="1"/>
</dbReference>
<evidence type="ECO:0000313" key="5">
    <source>
        <dbReference type="EMBL" id="MBU8823031.1"/>
    </source>
</evidence>
<dbReference type="PANTHER" id="PTHR30146">
    <property type="entry name" value="LACI-RELATED TRANSCRIPTIONAL REPRESSOR"/>
    <property type="match status" value="1"/>
</dbReference>
<organism evidence="5 6">
    <name type="scientific">Mycolicibacterium goodii</name>
    <name type="common">Mycobacterium goodii</name>
    <dbReference type="NCBI Taxonomy" id="134601"/>
    <lineage>
        <taxon>Bacteria</taxon>
        <taxon>Bacillati</taxon>
        <taxon>Actinomycetota</taxon>
        <taxon>Actinomycetes</taxon>
        <taxon>Mycobacteriales</taxon>
        <taxon>Mycobacteriaceae</taxon>
        <taxon>Mycolicibacterium</taxon>
    </lineage>
</organism>
<dbReference type="SMART" id="SM00354">
    <property type="entry name" value="HTH_LACI"/>
    <property type="match status" value="1"/>
</dbReference>